<dbReference type="PROSITE" id="PS50929">
    <property type="entry name" value="ABC_TM1F"/>
    <property type="match status" value="1"/>
</dbReference>
<proteinExistence type="predicted"/>
<dbReference type="FunFam" id="3.40.50.300:FF:000854">
    <property type="entry name" value="Multidrug ABC transporter ATP-binding protein"/>
    <property type="match status" value="1"/>
</dbReference>
<keyword evidence="13" id="KW-0378">Hydrolase</keyword>
<dbReference type="PROSITE" id="PS00211">
    <property type="entry name" value="ABC_TRANSPORTER_1"/>
    <property type="match status" value="1"/>
</dbReference>
<protein>
    <submittedName>
        <fullName evidence="13">Xenobiotic-transporting ATPase</fullName>
        <ecNumber evidence="13">3.6.3.44</ecNumber>
    </submittedName>
</protein>
<dbReference type="GO" id="GO:0005524">
    <property type="term" value="F:ATP binding"/>
    <property type="evidence" value="ECO:0007669"/>
    <property type="project" value="UniProtKB-KW"/>
</dbReference>
<evidence type="ECO:0000256" key="5">
    <source>
        <dbReference type="ARBA" id="ARBA00022741"/>
    </source>
</evidence>
<dbReference type="InterPro" id="IPR039421">
    <property type="entry name" value="Type_1_exporter"/>
</dbReference>
<feature type="transmembrane region" description="Helical" evidence="10">
    <location>
        <begin position="325"/>
        <end position="342"/>
    </location>
</feature>
<feature type="compositionally biased region" description="Low complexity" evidence="9">
    <location>
        <begin position="175"/>
        <end position="186"/>
    </location>
</feature>
<dbReference type="Gene3D" id="3.40.50.300">
    <property type="entry name" value="P-loop containing nucleotide triphosphate hydrolases"/>
    <property type="match status" value="1"/>
</dbReference>
<evidence type="ECO:0000313" key="13">
    <source>
        <dbReference type="EMBL" id="SLM09753.1"/>
    </source>
</evidence>
<dbReference type="InterPro" id="IPR003593">
    <property type="entry name" value="AAA+_ATPase"/>
</dbReference>
<dbReference type="AlphaFoldDB" id="A0A3P3XG26"/>
<sequence length="768" mass="82953">MRTLFRYLKPYWLSIVLVIALLFIQANADLSLPDYLSKIVNIGIQQGGIEPDLPQVIRISSFEALGRLLQAEGAGEKFAALQKVYTHVTPGSDQAKTLSKKWPLANSEPVMSLDLSDKAAVDAARQVFLAEYPKLVVMSQLPNAAAMGGAGALGGAVPSAGPSAGTLPSAGAVPGAAAPNMPAPSGQVPSGQASGAPAALSPQAILSQIDSLDPLAKSQLVVRGLQKEFEALGVDTVVLQTGYILSIGAIMLIITLISVASTIMVGFLGSRVAAGTARDLRRAVFTKVEDFSLAEFDSFSTASLITRSTNDVTQVQMMIMMGTRMLFYAPIIGIGGVIRALGKASGMWWIIAAAVGVLIGIIGLVFALVVPRFRTVQKLVDRLNLVVRENLSGMMVIRAFNRQDHEVQRFDKANRDLTSTMLYVTRVMVVLMPIMTVIMNVVSVSIIWVGSHEVSAGSIRVGDMMAFMQYSMQIFFAFLMMSMMFIMLPRASVSADRIAEVVNTPVSIKDPEAPKLLPKPTRGEIEFRNVRFRYPGAQEDVLHDISFTAKPGTTTAIIGTTGSGKSTLVSLIPRLYDVTEGAVLLDGTDIRTLALSDLRGAIGFVPQKSMLFSGSIADNVRYGKDSAAEEEVKEALELSQIWSLVEESPEGLERQISQGGMNVSGGQRQRLAIARALVRRAPVYIFDESFSALDYRTERAIRAALKTYAKDSTVFLVSQRVAPIRHAEQIIVLDDGHIVGIGKHEELMKTCDVYRDIALSQLKQEELA</sequence>
<dbReference type="Pfam" id="PF00005">
    <property type="entry name" value="ABC_tran"/>
    <property type="match status" value="1"/>
</dbReference>
<feature type="domain" description="ABC transmembrane type-1" evidence="12">
    <location>
        <begin position="247"/>
        <end position="490"/>
    </location>
</feature>
<dbReference type="GO" id="GO:0005886">
    <property type="term" value="C:plasma membrane"/>
    <property type="evidence" value="ECO:0007669"/>
    <property type="project" value="UniProtKB-SubCell"/>
</dbReference>
<reference evidence="13" key="1">
    <citation type="submission" date="2017-02" db="EMBL/GenBank/DDBJ databases">
        <authorList>
            <person name="Regsiter A."/>
            <person name="William W."/>
        </authorList>
    </citation>
    <scope>NUCLEOTIDE SEQUENCE</scope>
    <source>
        <strain evidence="13">Bib</strain>
    </source>
</reference>
<dbReference type="EC" id="3.6.3.44" evidence="13"/>
<evidence type="ECO:0000256" key="10">
    <source>
        <dbReference type="SAM" id="Phobius"/>
    </source>
</evidence>
<evidence type="ECO:0000256" key="3">
    <source>
        <dbReference type="ARBA" id="ARBA00022475"/>
    </source>
</evidence>
<keyword evidence="2" id="KW-0813">Transport</keyword>
<keyword evidence="7 10" id="KW-1133">Transmembrane helix</keyword>
<dbReference type="SUPFAM" id="SSF90123">
    <property type="entry name" value="ABC transporter transmembrane region"/>
    <property type="match status" value="1"/>
</dbReference>
<keyword evidence="8 10" id="KW-0472">Membrane</keyword>
<organism evidence="13">
    <name type="scientific">uncultured spirochete</name>
    <dbReference type="NCBI Taxonomy" id="156406"/>
    <lineage>
        <taxon>Bacteria</taxon>
        <taxon>Pseudomonadati</taxon>
        <taxon>Spirochaetota</taxon>
        <taxon>Spirochaetia</taxon>
        <taxon>Spirochaetales</taxon>
        <taxon>environmental samples</taxon>
    </lineage>
</organism>
<dbReference type="PROSITE" id="PS50893">
    <property type="entry name" value="ABC_TRANSPORTER_2"/>
    <property type="match status" value="1"/>
</dbReference>
<keyword evidence="4 10" id="KW-0812">Transmembrane</keyword>
<dbReference type="PANTHER" id="PTHR24221">
    <property type="entry name" value="ATP-BINDING CASSETTE SUB-FAMILY B"/>
    <property type="match status" value="1"/>
</dbReference>
<dbReference type="EMBL" id="FWDM01000001">
    <property type="protein sequence ID" value="SLM09753.1"/>
    <property type="molecule type" value="Genomic_DNA"/>
</dbReference>
<evidence type="ECO:0000256" key="2">
    <source>
        <dbReference type="ARBA" id="ARBA00022448"/>
    </source>
</evidence>
<keyword evidence="5" id="KW-0547">Nucleotide-binding</keyword>
<keyword evidence="3" id="KW-1003">Cell membrane</keyword>
<evidence type="ECO:0000259" key="12">
    <source>
        <dbReference type="PROSITE" id="PS50929"/>
    </source>
</evidence>
<dbReference type="SMART" id="SM00382">
    <property type="entry name" value="AAA"/>
    <property type="match status" value="1"/>
</dbReference>
<evidence type="ECO:0000256" key="9">
    <source>
        <dbReference type="SAM" id="MobiDB-lite"/>
    </source>
</evidence>
<evidence type="ECO:0000256" key="4">
    <source>
        <dbReference type="ARBA" id="ARBA00022692"/>
    </source>
</evidence>
<gene>
    <name evidence="13" type="ORF">SPIROBIBN47_10048</name>
</gene>
<dbReference type="CDD" id="cd18548">
    <property type="entry name" value="ABC_6TM_Tm287_like"/>
    <property type="match status" value="1"/>
</dbReference>
<feature type="domain" description="ABC transporter" evidence="11">
    <location>
        <begin position="525"/>
        <end position="760"/>
    </location>
</feature>
<dbReference type="InterPro" id="IPR003439">
    <property type="entry name" value="ABC_transporter-like_ATP-bd"/>
</dbReference>
<dbReference type="Gene3D" id="1.20.1560.10">
    <property type="entry name" value="ABC transporter type 1, transmembrane domain"/>
    <property type="match status" value="1"/>
</dbReference>
<evidence type="ECO:0000256" key="1">
    <source>
        <dbReference type="ARBA" id="ARBA00004651"/>
    </source>
</evidence>
<dbReference type="GO" id="GO:0140359">
    <property type="term" value="F:ABC-type transporter activity"/>
    <property type="evidence" value="ECO:0007669"/>
    <property type="project" value="InterPro"/>
</dbReference>
<feature type="transmembrane region" description="Helical" evidence="10">
    <location>
        <begin position="243"/>
        <end position="268"/>
    </location>
</feature>
<feature type="region of interest" description="Disordered" evidence="9">
    <location>
        <begin position="175"/>
        <end position="196"/>
    </location>
</feature>
<feature type="transmembrane region" description="Helical" evidence="10">
    <location>
        <begin position="348"/>
        <end position="370"/>
    </location>
</feature>
<dbReference type="InterPro" id="IPR017871">
    <property type="entry name" value="ABC_transporter-like_CS"/>
</dbReference>
<dbReference type="SUPFAM" id="SSF52540">
    <property type="entry name" value="P-loop containing nucleoside triphosphate hydrolases"/>
    <property type="match status" value="1"/>
</dbReference>
<name>A0A3P3XG26_9SPIR</name>
<dbReference type="PANTHER" id="PTHR24221:SF276">
    <property type="entry name" value="ABC TRANSPORTER, ATP-BINDING_PERMEASE PROTEIN"/>
    <property type="match status" value="1"/>
</dbReference>
<dbReference type="Pfam" id="PF00664">
    <property type="entry name" value="ABC_membrane"/>
    <property type="match status" value="1"/>
</dbReference>
<evidence type="ECO:0000259" key="11">
    <source>
        <dbReference type="PROSITE" id="PS50893"/>
    </source>
</evidence>
<feature type="transmembrane region" description="Helical" evidence="10">
    <location>
        <begin position="427"/>
        <end position="450"/>
    </location>
</feature>
<dbReference type="InterPro" id="IPR011527">
    <property type="entry name" value="ABC1_TM_dom"/>
</dbReference>
<accession>A0A3P3XG26</accession>
<keyword evidence="6" id="KW-0067">ATP-binding</keyword>
<evidence type="ECO:0000256" key="8">
    <source>
        <dbReference type="ARBA" id="ARBA00023136"/>
    </source>
</evidence>
<comment type="subcellular location">
    <subcellularLocation>
        <location evidence="1">Cell membrane</location>
        <topology evidence="1">Multi-pass membrane protein</topology>
    </subcellularLocation>
</comment>
<dbReference type="InterPro" id="IPR036640">
    <property type="entry name" value="ABC1_TM_sf"/>
</dbReference>
<dbReference type="GO" id="GO:0016887">
    <property type="term" value="F:ATP hydrolysis activity"/>
    <property type="evidence" value="ECO:0007669"/>
    <property type="project" value="InterPro"/>
</dbReference>
<evidence type="ECO:0000256" key="7">
    <source>
        <dbReference type="ARBA" id="ARBA00022989"/>
    </source>
</evidence>
<evidence type="ECO:0000256" key="6">
    <source>
        <dbReference type="ARBA" id="ARBA00022840"/>
    </source>
</evidence>
<feature type="transmembrane region" description="Helical" evidence="10">
    <location>
        <begin position="470"/>
        <end position="488"/>
    </location>
</feature>
<dbReference type="InterPro" id="IPR027417">
    <property type="entry name" value="P-loop_NTPase"/>
</dbReference>